<evidence type="ECO:0000313" key="3">
    <source>
        <dbReference type="EMBL" id="MCA9727082.1"/>
    </source>
</evidence>
<dbReference type="AlphaFoldDB" id="A0A956LY33"/>
<gene>
    <name evidence="3" type="ORF">KC729_05310</name>
</gene>
<protein>
    <recommendedName>
        <fullName evidence="5">Secreted protein</fullName>
    </recommendedName>
</protein>
<comment type="caution">
    <text evidence="3">The sequence shown here is derived from an EMBL/GenBank/DDBJ whole genome shotgun (WGS) entry which is preliminary data.</text>
</comment>
<proteinExistence type="predicted"/>
<reference evidence="3" key="2">
    <citation type="journal article" date="2021" name="Microbiome">
        <title>Successional dynamics and alternative stable states in a saline activated sludge microbial community over 9 years.</title>
        <authorList>
            <person name="Wang Y."/>
            <person name="Ye J."/>
            <person name="Ju F."/>
            <person name="Liu L."/>
            <person name="Boyd J.A."/>
            <person name="Deng Y."/>
            <person name="Parks D.H."/>
            <person name="Jiang X."/>
            <person name="Yin X."/>
            <person name="Woodcroft B.J."/>
            <person name="Tyson G.W."/>
            <person name="Hugenholtz P."/>
            <person name="Polz M.F."/>
            <person name="Zhang T."/>
        </authorList>
    </citation>
    <scope>NUCLEOTIDE SEQUENCE</scope>
    <source>
        <strain evidence="3">HKST-UBA01</strain>
    </source>
</reference>
<feature type="chain" id="PRO_5037511296" description="Secreted protein" evidence="2">
    <location>
        <begin position="31"/>
        <end position="90"/>
    </location>
</feature>
<evidence type="ECO:0000313" key="4">
    <source>
        <dbReference type="Proteomes" id="UP000697710"/>
    </source>
</evidence>
<feature type="region of interest" description="Disordered" evidence="1">
    <location>
        <begin position="39"/>
        <end position="67"/>
    </location>
</feature>
<feature type="signal peptide" evidence="2">
    <location>
        <begin position="1"/>
        <end position="30"/>
    </location>
</feature>
<organism evidence="3 4">
    <name type="scientific">Eiseniibacteriota bacterium</name>
    <dbReference type="NCBI Taxonomy" id="2212470"/>
    <lineage>
        <taxon>Bacteria</taxon>
        <taxon>Candidatus Eiseniibacteriota</taxon>
    </lineage>
</organism>
<evidence type="ECO:0000256" key="2">
    <source>
        <dbReference type="SAM" id="SignalP"/>
    </source>
</evidence>
<dbReference type="Proteomes" id="UP000697710">
    <property type="component" value="Unassembled WGS sequence"/>
</dbReference>
<feature type="compositionally biased region" description="Low complexity" evidence="1">
    <location>
        <begin position="46"/>
        <end position="60"/>
    </location>
</feature>
<evidence type="ECO:0000256" key="1">
    <source>
        <dbReference type="SAM" id="MobiDB-lite"/>
    </source>
</evidence>
<dbReference type="EMBL" id="JAGQHR010000106">
    <property type="protein sequence ID" value="MCA9727082.1"/>
    <property type="molecule type" value="Genomic_DNA"/>
</dbReference>
<sequence>MMIRVPRRATSKPLFLILILLCVTAFPLNAAHEVVVPTGSTTTTWSPAGSAAADSSGNESSDQHEGDPIDIDQIIEILVTFASAVQRWGL</sequence>
<name>A0A956LY33_UNCEI</name>
<keyword evidence="2" id="KW-0732">Signal</keyword>
<evidence type="ECO:0008006" key="5">
    <source>
        <dbReference type="Google" id="ProtNLM"/>
    </source>
</evidence>
<accession>A0A956LY33</accession>
<reference evidence="3" key="1">
    <citation type="submission" date="2020-04" db="EMBL/GenBank/DDBJ databases">
        <authorList>
            <person name="Zhang T."/>
        </authorList>
    </citation>
    <scope>NUCLEOTIDE SEQUENCE</scope>
    <source>
        <strain evidence="3">HKST-UBA01</strain>
    </source>
</reference>